<sequence length="70" mass="7217">MGVAQLWSHGSSVEVTGVTRWVTGVSLIEMEEPTLELPTQLLADDSGTLVPAESWPPAATALASPENGGA</sequence>
<dbReference type="AlphaFoldDB" id="A0AAN9SAD4"/>
<name>A0AAN9SAD4_PSOTE</name>
<proteinExistence type="predicted"/>
<reference evidence="1 2" key="1">
    <citation type="submission" date="2024-01" db="EMBL/GenBank/DDBJ databases">
        <title>The genomes of 5 underutilized Papilionoideae crops provide insights into root nodulation and disease resistanc.</title>
        <authorList>
            <person name="Jiang F."/>
        </authorList>
    </citation>
    <scope>NUCLEOTIDE SEQUENCE [LARGE SCALE GENOMIC DNA]</scope>
    <source>
        <strain evidence="1">DUOXIRENSHENG_FW03</strain>
        <tissue evidence="1">Leaves</tissue>
    </source>
</reference>
<evidence type="ECO:0000313" key="1">
    <source>
        <dbReference type="EMBL" id="KAK7392026.1"/>
    </source>
</evidence>
<protein>
    <submittedName>
        <fullName evidence="1">Uncharacterized protein</fullName>
    </submittedName>
</protein>
<organism evidence="1 2">
    <name type="scientific">Psophocarpus tetragonolobus</name>
    <name type="common">Winged bean</name>
    <name type="synonym">Dolichos tetragonolobus</name>
    <dbReference type="NCBI Taxonomy" id="3891"/>
    <lineage>
        <taxon>Eukaryota</taxon>
        <taxon>Viridiplantae</taxon>
        <taxon>Streptophyta</taxon>
        <taxon>Embryophyta</taxon>
        <taxon>Tracheophyta</taxon>
        <taxon>Spermatophyta</taxon>
        <taxon>Magnoliopsida</taxon>
        <taxon>eudicotyledons</taxon>
        <taxon>Gunneridae</taxon>
        <taxon>Pentapetalae</taxon>
        <taxon>rosids</taxon>
        <taxon>fabids</taxon>
        <taxon>Fabales</taxon>
        <taxon>Fabaceae</taxon>
        <taxon>Papilionoideae</taxon>
        <taxon>50 kb inversion clade</taxon>
        <taxon>NPAAA clade</taxon>
        <taxon>indigoferoid/millettioid clade</taxon>
        <taxon>Phaseoleae</taxon>
        <taxon>Psophocarpus</taxon>
    </lineage>
</organism>
<dbReference type="EMBL" id="JAYMYS010000005">
    <property type="protein sequence ID" value="KAK7392026.1"/>
    <property type="molecule type" value="Genomic_DNA"/>
</dbReference>
<evidence type="ECO:0000313" key="2">
    <source>
        <dbReference type="Proteomes" id="UP001386955"/>
    </source>
</evidence>
<keyword evidence="2" id="KW-1185">Reference proteome</keyword>
<accession>A0AAN9SAD4</accession>
<comment type="caution">
    <text evidence="1">The sequence shown here is derived from an EMBL/GenBank/DDBJ whole genome shotgun (WGS) entry which is preliminary data.</text>
</comment>
<gene>
    <name evidence="1" type="ORF">VNO78_20452</name>
</gene>
<dbReference type="Proteomes" id="UP001386955">
    <property type="component" value="Unassembled WGS sequence"/>
</dbReference>